<dbReference type="PANTHER" id="PTHR34153:SF2">
    <property type="entry name" value="SI:CH211-262H13.3-RELATED"/>
    <property type="match status" value="1"/>
</dbReference>
<evidence type="ECO:0000313" key="3">
    <source>
        <dbReference type="Proteomes" id="UP001321473"/>
    </source>
</evidence>
<comment type="caution">
    <text evidence="2">The sequence shown here is derived from an EMBL/GenBank/DDBJ whole genome shotgun (WGS) entry which is preliminary data.</text>
</comment>
<dbReference type="Proteomes" id="UP001321473">
    <property type="component" value="Unassembled WGS sequence"/>
</dbReference>
<feature type="region of interest" description="Disordered" evidence="1">
    <location>
        <begin position="1"/>
        <end position="109"/>
    </location>
</feature>
<evidence type="ECO:0000256" key="1">
    <source>
        <dbReference type="SAM" id="MobiDB-lite"/>
    </source>
</evidence>
<sequence length="293" mass="32397">MPSGTYVEARRKVKRTEEESDLGTEEIPTKRLRKRPQNAISCESSPEPEGPEQCVGKKRRMQPVVSPNSSDSDSELQHPIASTPTQSLPSVRCPPARQPQNRPEEGTGLNELKGLLSNIAGSLSRIEEKLQQHSEALGRIEARMSNRIEAVPSVLEDMVNLFPLSSAEAVASLEKLLDQAENRKALAQHLSLVGGSCFKDGVRHVMKKCLCDSVAEQFCFTGRKGKRAFLQLKLCGVINVALRKSFPDVKETDLSHCIADHLRFAPARRKKWSRQAAILSPVANVEDSRDALQ</sequence>
<feature type="compositionally biased region" description="Polar residues" evidence="1">
    <location>
        <begin position="80"/>
        <end position="89"/>
    </location>
</feature>
<dbReference type="PANTHER" id="PTHR34153">
    <property type="entry name" value="SI:CH211-262H13.3-RELATED-RELATED"/>
    <property type="match status" value="1"/>
</dbReference>
<evidence type="ECO:0000313" key="2">
    <source>
        <dbReference type="EMBL" id="KAK8768488.1"/>
    </source>
</evidence>
<evidence type="ECO:0008006" key="4">
    <source>
        <dbReference type="Google" id="ProtNLM"/>
    </source>
</evidence>
<dbReference type="AlphaFoldDB" id="A0AAQ4E198"/>
<reference evidence="2 3" key="1">
    <citation type="journal article" date="2023" name="Arcadia Sci">
        <title>De novo assembly of a long-read Amblyomma americanum tick genome.</title>
        <authorList>
            <person name="Chou S."/>
            <person name="Poskanzer K.E."/>
            <person name="Rollins M."/>
            <person name="Thuy-Boun P.S."/>
        </authorList>
    </citation>
    <scope>NUCLEOTIDE SEQUENCE [LARGE SCALE GENOMIC DNA]</scope>
    <source>
        <strain evidence="2">F_SG_1</strain>
        <tissue evidence="2">Salivary glands</tissue>
    </source>
</reference>
<accession>A0AAQ4E198</accession>
<keyword evidence="3" id="KW-1185">Reference proteome</keyword>
<name>A0AAQ4E198_AMBAM</name>
<protein>
    <recommendedName>
        <fullName evidence="4">DUF4806 domain-containing protein</fullName>
    </recommendedName>
</protein>
<proteinExistence type="predicted"/>
<organism evidence="2 3">
    <name type="scientific">Amblyomma americanum</name>
    <name type="common">Lone star tick</name>
    <dbReference type="NCBI Taxonomy" id="6943"/>
    <lineage>
        <taxon>Eukaryota</taxon>
        <taxon>Metazoa</taxon>
        <taxon>Ecdysozoa</taxon>
        <taxon>Arthropoda</taxon>
        <taxon>Chelicerata</taxon>
        <taxon>Arachnida</taxon>
        <taxon>Acari</taxon>
        <taxon>Parasitiformes</taxon>
        <taxon>Ixodida</taxon>
        <taxon>Ixodoidea</taxon>
        <taxon>Ixodidae</taxon>
        <taxon>Amblyomminae</taxon>
        <taxon>Amblyomma</taxon>
    </lineage>
</organism>
<gene>
    <name evidence="2" type="ORF">V5799_015047</name>
</gene>
<dbReference type="EMBL" id="JARKHS020023839">
    <property type="protein sequence ID" value="KAK8768488.1"/>
    <property type="molecule type" value="Genomic_DNA"/>
</dbReference>